<dbReference type="STRING" id="373903.Hore_14450"/>
<evidence type="ECO:0000256" key="8">
    <source>
        <dbReference type="ARBA" id="ARBA00022448"/>
    </source>
</evidence>
<reference evidence="25 26" key="1">
    <citation type="journal article" date="2009" name="PLoS ONE">
        <title>Genome analysis of the anaerobic thermohalophilic bacterium Halothermothrix orenii.</title>
        <authorList>
            <person name="Mavromatis K."/>
            <person name="Ivanova N."/>
            <person name="Anderson I."/>
            <person name="Lykidis A."/>
            <person name="Hooper S.D."/>
            <person name="Sun H."/>
            <person name="Kunin V."/>
            <person name="Lapidus A."/>
            <person name="Hugenholtz P."/>
            <person name="Patel B."/>
            <person name="Kyrpides N.C."/>
        </authorList>
    </citation>
    <scope>NUCLEOTIDE SEQUENCE [LARGE SCALE GENOMIC DNA]</scope>
    <source>
        <strain evidence="26">H 168 / OCM 544 / DSM 9562</strain>
    </source>
</reference>
<evidence type="ECO:0000313" key="25">
    <source>
        <dbReference type="EMBL" id="ACL70194.1"/>
    </source>
</evidence>
<feature type="domain" description="Phosphotransferase system enzyme I N-terminal" evidence="24">
    <location>
        <begin position="2"/>
        <end position="125"/>
    </location>
</feature>
<feature type="active site" description="Tele-phosphohistidine intermediate" evidence="18">
    <location>
        <position position="189"/>
    </location>
</feature>
<keyword evidence="13 17" id="KW-0479">Metal-binding</keyword>
<comment type="catalytic activity">
    <reaction evidence="1 17">
        <text>L-histidyl-[protein] + phosphoenolpyruvate = N(pros)-phospho-L-histidyl-[protein] + pyruvate</text>
        <dbReference type="Rhea" id="RHEA:23880"/>
        <dbReference type="Rhea" id="RHEA-COMP:9745"/>
        <dbReference type="Rhea" id="RHEA-COMP:9746"/>
        <dbReference type="ChEBI" id="CHEBI:15361"/>
        <dbReference type="ChEBI" id="CHEBI:29979"/>
        <dbReference type="ChEBI" id="CHEBI:58702"/>
        <dbReference type="ChEBI" id="CHEBI:64837"/>
        <dbReference type="EC" id="2.7.3.9"/>
    </reaction>
</comment>
<dbReference type="EMBL" id="CP001098">
    <property type="protein sequence ID" value="ACL70194.1"/>
    <property type="molecule type" value="Genomic_DNA"/>
</dbReference>
<evidence type="ECO:0000256" key="4">
    <source>
        <dbReference type="ARBA" id="ARBA00004496"/>
    </source>
</evidence>
<dbReference type="Pfam" id="PF05524">
    <property type="entry name" value="PEP-utilisers_N"/>
    <property type="match status" value="1"/>
</dbReference>
<sequence>MNGIGASPGIAIGKVYIKNSSGFNITEKNIDEHEVQGEIERLNDALEKAKKEVTKLEHKVRKELGEDEADIFRAHLQLLNDPELIPEIENEIKNNLVTAETAVQEVINHYVRLFSRMENEYMKGRKLDIQDVGTRVLQILVNYKKDHLNKDIGNESIIVARDLAPSDTVNINLDRVMAFVTAEGSKTSHTAIIARSLGIPAVVGVGEELLKKVHNGQMIVVDGNSGKVYLNPDKATLDKYKMKLNRLARDKKRLNKYKFKKPVTRDGVTVEVFANISSPEEVGAVIDNGGQGVGLFRTEFMYMHRDSLPDEEEQYNLYLEIAKKMDRKPVIIRTLDIGGDKDLPYLNLPEEMNPFLGYRGIRICLDKKDLFKTQLKAILRAGKHGNVRLMFPLISSLEELKKAYHVLEESKQELEAEGKEYVKDMETGLMIEVPAAALMADILAQEVDFFSIGTNDLIQYMMAVDRTNEQVASIYSPYYPAVLRMIYNVIKAAHRESIKVGMCGEAAGDELLIPFLLGAGLDEFSVNIPAILNIKEKIARWTISEAREVVKNTLKLKTAGEVKDYLSEVKKD</sequence>
<evidence type="ECO:0000256" key="2">
    <source>
        <dbReference type="ARBA" id="ARBA00001946"/>
    </source>
</evidence>
<keyword evidence="12 17" id="KW-0598">Phosphotransferase system</keyword>
<dbReference type="InterPro" id="IPR000121">
    <property type="entry name" value="PEP_util_C"/>
</dbReference>
<evidence type="ECO:0000259" key="23">
    <source>
        <dbReference type="Pfam" id="PF02896"/>
    </source>
</evidence>
<dbReference type="eggNOG" id="COG1080">
    <property type="taxonomic scope" value="Bacteria"/>
</dbReference>
<keyword evidence="14 17" id="KW-0418">Kinase</keyword>
<dbReference type="Gene3D" id="3.50.30.10">
    <property type="entry name" value="Phosphohistidine domain"/>
    <property type="match status" value="1"/>
</dbReference>
<feature type="binding site" evidence="20">
    <location>
        <position position="456"/>
    </location>
    <ligand>
        <name>Mg(2+)</name>
        <dbReference type="ChEBI" id="CHEBI:18420"/>
    </ligand>
</feature>
<dbReference type="PIRSF" id="PIRSF000732">
    <property type="entry name" value="PTS_enzyme_I"/>
    <property type="match status" value="1"/>
</dbReference>
<feature type="domain" description="PEP-utilising enzyme mobile" evidence="22">
    <location>
        <begin position="155"/>
        <end position="226"/>
    </location>
</feature>
<evidence type="ECO:0000259" key="22">
    <source>
        <dbReference type="Pfam" id="PF00391"/>
    </source>
</evidence>
<dbReference type="GO" id="GO:0016301">
    <property type="term" value="F:kinase activity"/>
    <property type="evidence" value="ECO:0007669"/>
    <property type="project" value="UniProtKB-KW"/>
</dbReference>
<comment type="cofactor">
    <cofactor evidence="2 17 20">
        <name>Mg(2+)</name>
        <dbReference type="ChEBI" id="CHEBI:18420"/>
    </cofactor>
</comment>
<dbReference type="EC" id="2.7.3.9" evidence="6 17"/>
<feature type="binding site" evidence="19">
    <location>
        <position position="333"/>
    </location>
    <ligand>
        <name>phosphoenolpyruvate</name>
        <dbReference type="ChEBI" id="CHEBI:58702"/>
    </ligand>
</feature>
<dbReference type="Proteomes" id="UP000000719">
    <property type="component" value="Chromosome"/>
</dbReference>
<comment type="similarity">
    <text evidence="5 17">Belongs to the PEP-utilizing enzyme family.</text>
</comment>
<dbReference type="InterPro" id="IPR008279">
    <property type="entry name" value="PEP-util_enz_mobile_dom"/>
</dbReference>
<organism evidence="25 26">
    <name type="scientific">Halothermothrix orenii (strain H 168 / OCM 544 / DSM 9562)</name>
    <dbReference type="NCBI Taxonomy" id="373903"/>
    <lineage>
        <taxon>Bacteria</taxon>
        <taxon>Bacillati</taxon>
        <taxon>Bacillota</taxon>
        <taxon>Clostridia</taxon>
        <taxon>Halanaerobiales</taxon>
        <taxon>Halothermotrichaceae</taxon>
        <taxon>Halothermothrix</taxon>
    </lineage>
</organism>
<proteinExistence type="inferred from homology"/>
<dbReference type="InterPro" id="IPR015813">
    <property type="entry name" value="Pyrv/PenolPyrv_kinase-like_dom"/>
</dbReference>
<comment type="function">
    <text evidence="3 17">General (non sugar-specific) component of the phosphoenolpyruvate-dependent sugar phosphotransferase system (sugar PTS). This major carbohydrate active-transport system catalyzes the phosphorylation of incoming sugar substrates concomitantly with their translocation across the cell membrane. Enzyme I transfers the phosphoryl group from phosphoenolpyruvate (PEP) to the phosphoryl carrier protein (HPr).</text>
</comment>
<evidence type="ECO:0000256" key="6">
    <source>
        <dbReference type="ARBA" id="ARBA00012232"/>
    </source>
</evidence>
<evidence type="ECO:0000256" key="13">
    <source>
        <dbReference type="ARBA" id="ARBA00022723"/>
    </source>
</evidence>
<feature type="coiled-coil region" evidence="21">
    <location>
        <begin position="397"/>
        <end position="424"/>
    </location>
</feature>
<evidence type="ECO:0000256" key="1">
    <source>
        <dbReference type="ARBA" id="ARBA00000683"/>
    </source>
</evidence>
<feature type="binding site" evidence="19">
    <location>
        <position position="466"/>
    </location>
    <ligand>
        <name>phosphoenolpyruvate</name>
        <dbReference type="ChEBI" id="CHEBI:58702"/>
    </ligand>
</feature>
<feature type="binding site" evidence="20">
    <location>
        <position position="432"/>
    </location>
    <ligand>
        <name>Mg(2+)</name>
        <dbReference type="ChEBI" id="CHEBI:18420"/>
    </ligand>
</feature>
<dbReference type="KEGG" id="hor:Hore_14450"/>
<dbReference type="RefSeq" id="WP_012636377.1">
    <property type="nucleotide sequence ID" value="NC_011899.1"/>
</dbReference>
<dbReference type="AlphaFoldDB" id="B8CY25"/>
<keyword evidence="15 17" id="KW-0460">Magnesium</keyword>
<evidence type="ECO:0000256" key="21">
    <source>
        <dbReference type="SAM" id="Coils"/>
    </source>
</evidence>
<accession>B8CY25</accession>
<dbReference type="InterPro" id="IPR040442">
    <property type="entry name" value="Pyrv_kinase-like_dom_sf"/>
</dbReference>
<keyword evidence="25" id="KW-0670">Pyruvate</keyword>
<comment type="subcellular location">
    <subcellularLocation>
        <location evidence="4 17">Cytoplasm</location>
    </subcellularLocation>
</comment>
<evidence type="ECO:0000256" key="15">
    <source>
        <dbReference type="ARBA" id="ARBA00022842"/>
    </source>
</evidence>
<dbReference type="InterPro" id="IPR036618">
    <property type="entry name" value="PtsI_HPr-bd_sf"/>
</dbReference>
<feature type="binding site" evidence="19">
    <location>
        <begin position="455"/>
        <end position="456"/>
    </location>
    <ligand>
        <name>phosphoenolpyruvate</name>
        <dbReference type="ChEBI" id="CHEBI:58702"/>
    </ligand>
</feature>
<evidence type="ECO:0000256" key="19">
    <source>
        <dbReference type="PIRSR" id="PIRSR000732-2"/>
    </source>
</evidence>
<evidence type="ECO:0000313" key="26">
    <source>
        <dbReference type="Proteomes" id="UP000000719"/>
    </source>
</evidence>
<dbReference type="NCBIfam" id="TIGR01417">
    <property type="entry name" value="PTS_I_fam"/>
    <property type="match status" value="1"/>
</dbReference>
<evidence type="ECO:0000256" key="17">
    <source>
        <dbReference type="PIRNR" id="PIRNR000732"/>
    </source>
</evidence>
<keyword evidence="11 17" id="KW-0808">Transferase</keyword>
<dbReference type="InterPro" id="IPR024692">
    <property type="entry name" value="PTS_EI"/>
</dbReference>
<dbReference type="PANTHER" id="PTHR46244">
    <property type="entry name" value="PHOSPHOENOLPYRUVATE-PROTEIN PHOSPHOTRANSFERASE"/>
    <property type="match status" value="1"/>
</dbReference>
<dbReference type="OrthoDB" id="9765468at2"/>
<gene>
    <name evidence="25" type="ordered locus">Hore_14450</name>
</gene>
<dbReference type="Gene3D" id="1.10.274.10">
    <property type="entry name" value="PtsI, HPr-binding domain"/>
    <property type="match status" value="1"/>
</dbReference>
<dbReference type="GO" id="GO:0005737">
    <property type="term" value="C:cytoplasm"/>
    <property type="evidence" value="ECO:0007669"/>
    <property type="project" value="UniProtKB-SubCell"/>
</dbReference>
<feature type="coiled-coil region" evidence="21">
    <location>
        <begin position="32"/>
        <end position="66"/>
    </location>
</feature>
<keyword evidence="10 17" id="KW-0762">Sugar transport</keyword>
<evidence type="ECO:0000256" key="10">
    <source>
        <dbReference type="ARBA" id="ARBA00022597"/>
    </source>
</evidence>
<dbReference type="HOGENOM" id="CLU_007308_7_0_9"/>
<name>B8CY25_HALOH</name>
<keyword evidence="9 17" id="KW-0963">Cytoplasm</keyword>
<evidence type="ECO:0000256" key="20">
    <source>
        <dbReference type="PIRSR" id="PIRSR000732-3"/>
    </source>
</evidence>
<dbReference type="SUPFAM" id="SSF52009">
    <property type="entry name" value="Phosphohistidine domain"/>
    <property type="match status" value="1"/>
</dbReference>
<evidence type="ECO:0000256" key="9">
    <source>
        <dbReference type="ARBA" id="ARBA00022490"/>
    </source>
</evidence>
<feature type="active site" description="Proton donor" evidence="18">
    <location>
        <position position="503"/>
    </location>
</feature>
<dbReference type="SUPFAM" id="SSF47831">
    <property type="entry name" value="Enzyme I of the PEP:sugar phosphotransferase system HPr-binding (sub)domain"/>
    <property type="match status" value="1"/>
</dbReference>
<dbReference type="Pfam" id="PF00391">
    <property type="entry name" value="PEP-utilizers"/>
    <property type="match status" value="1"/>
</dbReference>
<keyword evidence="21" id="KW-0175">Coiled coil</keyword>
<dbReference type="InterPro" id="IPR036637">
    <property type="entry name" value="Phosphohistidine_dom_sf"/>
</dbReference>
<evidence type="ECO:0000256" key="12">
    <source>
        <dbReference type="ARBA" id="ARBA00022683"/>
    </source>
</evidence>
<evidence type="ECO:0000256" key="18">
    <source>
        <dbReference type="PIRSR" id="PIRSR000732-1"/>
    </source>
</evidence>
<evidence type="ECO:0000256" key="14">
    <source>
        <dbReference type="ARBA" id="ARBA00022777"/>
    </source>
</evidence>
<keyword evidence="8 17" id="KW-0813">Transport</keyword>
<dbReference type="Pfam" id="PF02896">
    <property type="entry name" value="PEP-utilizers_C"/>
    <property type="match status" value="1"/>
</dbReference>
<dbReference type="GO" id="GO:0046872">
    <property type="term" value="F:metal ion binding"/>
    <property type="evidence" value="ECO:0007669"/>
    <property type="project" value="UniProtKB-KW"/>
</dbReference>
<dbReference type="SUPFAM" id="SSF51621">
    <property type="entry name" value="Phosphoenolpyruvate/pyruvate domain"/>
    <property type="match status" value="1"/>
</dbReference>
<dbReference type="GO" id="GO:0008965">
    <property type="term" value="F:phosphoenolpyruvate-protein phosphotransferase activity"/>
    <property type="evidence" value="ECO:0007669"/>
    <property type="project" value="UniProtKB-EC"/>
</dbReference>
<feature type="domain" description="PEP-utilising enzyme C-terminal" evidence="23">
    <location>
        <begin position="253"/>
        <end position="540"/>
    </location>
</feature>
<evidence type="ECO:0000256" key="5">
    <source>
        <dbReference type="ARBA" id="ARBA00007837"/>
    </source>
</evidence>
<protein>
    <recommendedName>
        <fullName evidence="7 17">Phosphoenolpyruvate-protein phosphotransferase</fullName>
        <ecNumber evidence="6 17">2.7.3.9</ecNumber>
    </recommendedName>
    <alternativeName>
        <fullName evidence="16 17">Phosphotransferase system, enzyme I</fullName>
    </alternativeName>
</protein>
<evidence type="ECO:0000256" key="3">
    <source>
        <dbReference type="ARBA" id="ARBA00002728"/>
    </source>
</evidence>
<dbReference type="InterPro" id="IPR006318">
    <property type="entry name" value="PTS_EI-like"/>
</dbReference>
<dbReference type="PRINTS" id="PR01736">
    <property type="entry name" value="PHPHTRNFRASE"/>
</dbReference>
<dbReference type="Gene3D" id="3.20.20.60">
    <property type="entry name" value="Phosphoenolpyruvate-binding domains"/>
    <property type="match status" value="1"/>
</dbReference>
<dbReference type="GO" id="GO:0009401">
    <property type="term" value="P:phosphoenolpyruvate-dependent sugar phosphotransferase system"/>
    <property type="evidence" value="ECO:0007669"/>
    <property type="project" value="UniProtKB-KW"/>
</dbReference>
<evidence type="ECO:0000256" key="16">
    <source>
        <dbReference type="ARBA" id="ARBA00033235"/>
    </source>
</evidence>
<dbReference type="InterPro" id="IPR050499">
    <property type="entry name" value="PEP-utilizing_PTS_enzyme"/>
</dbReference>
<keyword evidence="26" id="KW-1185">Reference proteome</keyword>
<feature type="binding site" evidence="19">
    <location>
        <position position="297"/>
    </location>
    <ligand>
        <name>phosphoenolpyruvate</name>
        <dbReference type="ChEBI" id="CHEBI:58702"/>
    </ligand>
</feature>
<evidence type="ECO:0000259" key="24">
    <source>
        <dbReference type="Pfam" id="PF05524"/>
    </source>
</evidence>
<dbReference type="InterPro" id="IPR008731">
    <property type="entry name" value="PTS_EIN"/>
</dbReference>
<dbReference type="PANTHER" id="PTHR46244:SF3">
    <property type="entry name" value="PHOSPHOENOLPYRUVATE-PROTEIN PHOSPHOTRANSFERASE"/>
    <property type="match status" value="1"/>
</dbReference>
<evidence type="ECO:0000256" key="7">
    <source>
        <dbReference type="ARBA" id="ARBA00016544"/>
    </source>
</evidence>
<evidence type="ECO:0000256" key="11">
    <source>
        <dbReference type="ARBA" id="ARBA00022679"/>
    </source>
</evidence>